<protein>
    <recommendedName>
        <fullName evidence="3">Methyltransferase</fullName>
    </recommendedName>
</protein>
<accession>A0A2M8KKD5</accession>
<gene>
    <name evidence="1" type="ORF">COU86_04600</name>
</gene>
<evidence type="ECO:0008006" key="3">
    <source>
        <dbReference type="Google" id="ProtNLM"/>
    </source>
</evidence>
<comment type="caution">
    <text evidence="1">The sequence shown here is derived from an EMBL/GenBank/DDBJ whole genome shotgun (WGS) entry which is preliminary data.</text>
</comment>
<dbReference type="AlphaFoldDB" id="A0A2M8KKD5"/>
<sequence>MCENEKVHIRKFEKLVRFINDEVLPENSDLIDSSPGGWLPIYYDEIQARLIQEPLLILDALFKNLYQKVILQGVVTLPKLFECGSGLGMIGALASLSGFQTYNIEIQRHLHNRAVEYGKRMVEKKIIDGDKVHYVNASYYTASTFAAAKPALLQDCQALSVDYSELLQVLENGAHEFERLNLFDLQDYLTCDGLLLSIGSHV</sequence>
<evidence type="ECO:0000313" key="2">
    <source>
        <dbReference type="Proteomes" id="UP000231434"/>
    </source>
</evidence>
<name>A0A2M8KKD5_9BACT</name>
<reference evidence="2" key="1">
    <citation type="submission" date="2017-09" db="EMBL/GenBank/DDBJ databases">
        <title>Depth-based differentiation of microbial function through sediment-hosted aquifers and enrichment of novel symbionts in the deep terrestrial subsurface.</title>
        <authorList>
            <person name="Probst A.J."/>
            <person name="Ladd B."/>
            <person name="Jarett J.K."/>
            <person name="Geller-Mcgrath D.E."/>
            <person name="Sieber C.M.K."/>
            <person name="Emerson J.B."/>
            <person name="Anantharaman K."/>
            <person name="Thomas B.C."/>
            <person name="Malmstrom R."/>
            <person name="Stieglmeier M."/>
            <person name="Klingl A."/>
            <person name="Woyke T."/>
            <person name="Ryan C.M."/>
            <person name="Banfield J.F."/>
        </authorList>
    </citation>
    <scope>NUCLEOTIDE SEQUENCE [LARGE SCALE GENOMIC DNA]</scope>
</reference>
<organism evidence="1 2">
    <name type="scientific">Candidatus Roizmanbacteria bacterium CG10_big_fil_rev_8_21_14_0_10_36_26</name>
    <dbReference type="NCBI Taxonomy" id="1974851"/>
    <lineage>
        <taxon>Bacteria</taxon>
        <taxon>Candidatus Roizmaniibacteriota</taxon>
    </lineage>
</organism>
<proteinExistence type="predicted"/>
<dbReference type="Proteomes" id="UP000231434">
    <property type="component" value="Unassembled WGS sequence"/>
</dbReference>
<evidence type="ECO:0000313" key="1">
    <source>
        <dbReference type="EMBL" id="PJE60381.1"/>
    </source>
</evidence>
<dbReference type="EMBL" id="PFEB01000048">
    <property type="protein sequence ID" value="PJE60381.1"/>
    <property type="molecule type" value="Genomic_DNA"/>
</dbReference>